<dbReference type="PANTHER" id="PTHR30290:SF10">
    <property type="entry name" value="PERIPLASMIC OLIGOPEPTIDE-BINDING PROTEIN-RELATED"/>
    <property type="match status" value="1"/>
</dbReference>
<dbReference type="Gene3D" id="3.40.190.10">
    <property type="entry name" value="Periplasmic binding protein-like II"/>
    <property type="match status" value="1"/>
</dbReference>
<keyword evidence="4 6" id="KW-0732">Signal</keyword>
<dbReference type="Pfam" id="PF00496">
    <property type="entry name" value="SBP_bac_5"/>
    <property type="match status" value="1"/>
</dbReference>
<feature type="signal peptide" evidence="6">
    <location>
        <begin position="1"/>
        <end position="28"/>
    </location>
</feature>
<dbReference type="PANTHER" id="PTHR30290">
    <property type="entry name" value="PERIPLASMIC BINDING COMPONENT OF ABC TRANSPORTER"/>
    <property type="match status" value="1"/>
</dbReference>
<sequence>MRADSTTRRWLAATLTAMLTLSACTTQPAPPPKPAASSTSATPSPTPEVDYLKVATVDPITSLDPAFVTGPTGATVIGSVYQRLMTVLPTTGELKPDAADCLFTSKVVYECTLTEGLKFHNGDVLDSSDVKFSIQRALRIGAPGTSASLLSALRRIDTPDPRTVRFTLEWPDNQFGYALASAAASIVDEAYYDPDLELAPGTLPNGSGPYQVTAIGENDLTFARYLEYLGARGGLFPNLKLIVLPDSAAAEAAIADASVDVVWRGLDPAAQQRLDLEISASPDHATAKGFTRLPLNGWRTNRLVWSSTSKLRKNDALRAAIATVLQADRTADSIVPVGVPDHVAAFAVGGRAKPPKLKKGRLKLTLAYSSAAPGNGDAARLIRDRIEQLDGVTVRLVTAGEADLTLTDQPAWVNNAMGWLQAYLDHPLPASAAKLTDASRRARSTTGAARTAALAELQQQAATDNTVVPISQSDGIMFIGKGVKTFGETFGSDQALGLWGLLRG</sequence>
<accession>A0A2A9CQL4</accession>
<name>A0A2A9CQL4_9ACTN</name>
<evidence type="ECO:0000256" key="4">
    <source>
        <dbReference type="ARBA" id="ARBA00022729"/>
    </source>
</evidence>
<dbReference type="GO" id="GO:1904680">
    <property type="term" value="F:peptide transmembrane transporter activity"/>
    <property type="evidence" value="ECO:0007669"/>
    <property type="project" value="TreeGrafter"/>
</dbReference>
<evidence type="ECO:0000256" key="6">
    <source>
        <dbReference type="SAM" id="SignalP"/>
    </source>
</evidence>
<feature type="chain" id="PRO_5012540951" evidence="6">
    <location>
        <begin position="29"/>
        <end position="504"/>
    </location>
</feature>
<keyword evidence="3" id="KW-0813">Transport</keyword>
<evidence type="ECO:0000256" key="1">
    <source>
        <dbReference type="ARBA" id="ARBA00004196"/>
    </source>
</evidence>
<evidence type="ECO:0000313" key="9">
    <source>
        <dbReference type="Proteomes" id="UP000226079"/>
    </source>
</evidence>
<evidence type="ECO:0000256" key="2">
    <source>
        <dbReference type="ARBA" id="ARBA00005695"/>
    </source>
</evidence>
<feature type="region of interest" description="Disordered" evidence="5">
    <location>
        <begin position="24"/>
        <end position="47"/>
    </location>
</feature>
<dbReference type="OrthoDB" id="9801912at2"/>
<comment type="subcellular location">
    <subcellularLocation>
        <location evidence="1">Cell envelope</location>
    </subcellularLocation>
</comment>
<dbReference type="PROSITE" id="PS51257">
    <property type="entry name" value="PROKAR_LIPOPROTEIN"/>
    <property type="match status" value="1"/>
</dbReference>
<reference evidence="8 9" key="1">
    <citation type="submission" date="2017-10" db="EMBL/GenBank/DDBJ databases">
        <title>Sequencing the genomes of 1000 actinobacteria strains.</title>
        <authorList>
            <person name="Klenk H.-P."/>
        </authorList>
    </citation>
    <scope>NUCLEOTIDE SEQUENCE [LARGE SCALE GENOMIC DNA]</scope>
    <source>
        <strain evidence="8 9">DSM 15597</strain>
    </source>
</reference>
<evidence type="ECO:0000256" key="5">
    <source>
        <dbReference type="SAM" id="MobiDB-lite"/>
    </source>
</evidence>
<evidence type="ECO:0000256" key="3">
    <source>
        <dbReference type="ARBA" id="ARBA00022448"/>
    </source>
</evidence>
<comment type="similarity">
    <text evidence="2">Belongs to the bacterial solute-binding protein 5 family.</text>
</comment>
<dbReference type="Proteomes" id="UP000226079">
    <property type="component" value="Unassembled WGS sequence"/>
</dbReference>
<dbReference type="GO" id="GO:0015833">
    <property type="term" value="P:peptide transport"/>
    <property type="evidence" value="ECO:0007669"/>
    <property type="project" value="TreeGrafter"/>
</dbReference>
<dbReference type="InterPro" id="IPR000914">
    <property type="entry name" value="SBP_5_dom"/>
</dbReference>
<dbReference type="GO" id="GO:0030313">
    <property type="term" value="C:cell envelope"/>
    <property type="evidence" value="ECO:0007669"/>
    <property type="project" value="UniProtKB-SubCell"/>
</dbReference>
<comment type="caution">
    <text evidence="8">The sequence shown here is derived from an EMBL/GenBank/DDBJ whole genome shotgun (WGS) entry which is preliminary data.</text>
</comment>
<dbReference type="SUPFAM" id="SSF53850">
    <property type="entry name" value="Periplasmic binding protein-like II"/>
    <property type="match status" value="1"/>
</dbReference>
<dbReference type="EMBL" id="PDJC01000001">
    <property type="protein sequence ID" value="PFG16703.1"/>
    <property type="molecule type" value="Genomic_DNA"/>
</dbReference>
<protein>
    <submittedName>
        <fullName evidence="8">Peptide/nickel transport system substrate-binding protein</fullName>
    </submittedName>
</protein>
<dbReference type="AlphaFoldDB" id="A0A2A9CQL4"/>
<dbReference type="InterPro" id="IPR039424">
    <property type="entry name" value="SBP_5"/>
</dbReference>
<keyword evidence="9" id="KW-1185">Reference proteome</keyword>
<feature type="domain" description="Solute-binding protein family 5" evidence="7">
    <location>
        <begin position="108"/>
        <end position="334"/>
    </location>
</feature>
<organism evidence="8 9">
    <name type="scientific">Propionicimonas paludicola</name>
    <dbReference type="NCBI Taxonomy" id="185243"/>
    <lineage>
        <taxon>Bacteria</taxon>
        <taxon>Bacillati</taxon>
        <taxon>Actinomycetota</taxon>
        <taxon>Actinomycetes</taxon>
        <taxon>Propionibacteriales</taxon>
        <taxon>Nocardioidaceae</taxon>
        <taxon>Propionicimonas</taxon>
    </lineage>
</organism>
<gene>
    <name evidence="8" type="ORF">ATK74_1256</name>
</gene>
<evidence type="ECO:0000313" key="8">
    <source>
        <dbReference type="EMBL" id="PFG16703.1"/>
    </source>
</evidence>
<proteinExistence type="inferred from homology"/>
<evidence type="ECO:0000259" key="7">
    <source>
        <dbReference type="Pfam" id="PF00496"/>
    </source>
</evidence>